<dbReference type="AlphaFoldDB" id="A0A3L9MF28"/>
<evidence type="ECO:0000313" key="3">
    <source>
        <dbReference type="Proteomes" id="UP000275348"/>
    </source>
</evidence>
<dbReference type="Pfam" id="PF08695">
    <property type="entry name" value="Coa1"/>
    <property type="match status" value="1"/>
</dbReference>
<keyword evidence="1" id="KW-0812">Transmembrane</keyword>
<evidence type="ECO:0008006" key="4">
    <source>
        <dbReference type="Google" id="ProtNLM"/>
    </source>
</evidence>
<dbReference type="Proteomes" id="UP000275348">
    <property type="component" value="Unassembled WGS sequence"/>
</dbReference>
<dbReference type="EMBL" id="RDOJ01000004">
    <property type="protein sequence ID" value="RLZ11617.1"/>
    <property type="molecule type" value="Genomic_DNA"/>
</dbReference>
<protein>
    <recommendedName>
        <fullName evidence="4">Cytochrome oxidase complex assembly protein 1</fullName>
    </recommendedName>
</protein>
<dbReference type="InterPro" id="IPR014807">
    <property type="entry name" value="Coa1"/>
</dbReference>
<keyword evidence="1" id="KW-0472">Membrane</keyword>
<name>A0A3L9MF28_9FLAO</name>
<organism evidence="2 3">
    <name type="scientific">Faecalibacter macacae</name>
    <dbReference type="NCBI Taxonomy" id="1859289"/>
    <lineage>
        <taxon>Bacteria</taxon>
        <taxon>Pseudomonadati</taxon>
        <taxon>Bacteroidota</taxon>
        <taxon>Flavobacteriia</taxon>
        <taxon>Flavobacteriales</taxon>
        <taxon>Weeksellaceae</taxon>
        <taxon>Faecalibacter</taxon>
    </lineage>
</organism>
<dbReference type="OrthoDB" id="1178263at2"/>
<feature type="transmembrane region" description="Helical" evidence="1">
    <location>
        <begin position="21"/>
        <end position="46"/>
    </location>
</feature>
<accession>A0A3L9MF28</accession>
<evidence type="ECO:0000256" key="1">
    <source>
        <dbReference type="SAM" id="Phobius"/>
    </source>
</evidence>
<keyword evidence="1" id="KW-1133">Transmembrane helix</keyword>
<dbReference type="RefSeq" id="WP_121933924.1">
    <property type="nucleotide sequence ID" value="NZ_RDOJ01000004.1"/>
</dbReference>
<comment type="caution">
    <text evidence="2">The sequence shown here is derived from an EMBL/GenBank/DDBJ whole genome shotgun (WGS) entry which is preliminary data.</text>
</comment>
<gene>
    <name evidence="2" type="ORF">EAH69_04140</name>
</gene>
<keyword evidence="3" id="KW-1185">Reference proteome</keyword>
<reference evidence="2 3" key="1">
    <citation type="submission" date="2018-10" db="EMBL/GenBank/DDBJ databases">
        <authorList>
            <person name="Chen X."/>
        </authorList>
    </citation>
    <scope>NUCLEOTIDE SEQUENCE [LARGE SCALE GENOMIC DNA]</scope>
    <source>
        <strain evidence="2 3">YIM 102668</strain>
    </source>
</reference>
<sequence>MTDFDNELVKSKSWFSRNWKWAVPLGCLSTIGLFFVLLFGGIFFGVTKMMGSNDGTTQAISIINQDPNIKSKLGDNIETDGMFSGNISTSNDTGEMNISVPVKGSKGTGKAIIVAEKEFDKWNYEKIAVQIDETGEVIQIQKQY</sequence>
<proteinExistence type="predicted"/>
<evidence type="ECO:0000313" key="2">
    <source>
        <dbReference type="EMBL" id="RLZ11617.1"/>
    </source>
</evidence>